<sequence length="111" mass="13650">MQKYWRRYWRQGFWPWAVLLLTIHFSQRNVGWLQLLNSDILWTAMYLFLYPTFRNWAAPWLRKWTRTEAQTASRQRNVLTTVILFAANFILLVTSPFCAWLAFWHQNHKKD</sequence>
<dbReference type="EMBL" id="JQAT01000002">
    <property type="protein sequence ID" value="KRN28976.1"/>
    <property type="molecule type" value="Genomic_DNA"/>
</dbReference>
<protein>
    <submittedName>
        <fullName evidence="3">Uncharacterized protein</fullName>
    </submittedName>
</protein>
<gene>
    <name evidence="2" type="ORF">IV38_GL001189</name>
    <name evidence="3" type="ORF">IV40_GL000664</name>
</gene>
<evidence type="ECO:0000256" key="1">
    <source>
        <dbReference type="SAM" id="Phobius"/>
    </source>
</evidence>
<evidence type="ECO:0000313" key="3">
    <source>
        <dbReference type="EMBL" id="KRN32614.1"/>
    </source>
</evidence>
<dbReference type="PATRIC" id="fig|81857.3.peg.1195"/>
<dbReference type="AlphaFoldDB" id="A0A0R2FZF4"/>
<name>A0A0R2FZF4_9LACO</name>
<dbReference type="Proteomes" id="UP000051751">
    <property type="component" value="Unassembled WGS sequence"/>
</dbReference>
<dbReference type="RefSeq" id="WP_057768878.1">
    <property type="nucleotide sequence ID" value="NZ_JQAT01000002.1"/>
</dbReference>
<reference evidence="4 5" key="1">
    <citation type="journal article" date="2015" name="Genome Announc.">
        <title>Expanding the biotechnology potential of lactobacilli through comparative genomics of 213 strains and associated genera.</title>
        <authorList>
            <person name="Sun Z."/>
            <person name="Harris H.M."/>
            <person name="McCann A."/>
            <person name="Guo C."/>
            <person name="Argimon S."/>
            <person name="Zhang W."/>
            <person name="Yang X."/>
            <person name="Jeffery I.B."/>
            <person name="Cooney J.C."/>
            <person name="Kagawa T.F."/>
            <person name="Liu W."/>
            <person name="Song Y."/>
            <person name="Salvetti E."/>
            <person name="Wrobel A."/>
            <person name="Rasinkangas P."/>
            <person name="Parkhill J."/>
            <person name="Rea M.C."/>
            <person name="O'Sullivan O."/>
            <person name="Ritari J."/>
            <person name="Douillard F.P."/>
            <person name="Paul Ross R."/>
            <person name="Yang R."/>
            <person name="Briner A.E."/>
            <person name="Felis G.E."/>
            <person name="de Vos W.M."/>
            <person name="Barrangou R."/>
            <person name="Klaenhammer T.R."/>
            <person name="Caufield P.W."/>
            <person name="Cui Y."/>
            <person name="Zhang H."/>
            <person name="O'Toole P.W."/>
        </authorList>
    </citation>
    <scope>NUCLEOTIDE SEQUENCE [LARGE SCALE GENOMIC DNA]</scope>
    <source>
        <strain evidence="2 5">ATCC BAA-66</strain>
        <strain evidence="3 4">DSM 13344</strain>
    </source>
</reference>
<feature type="transmembrane region" description="Helical" evidence="1">
    <location>
        <begin position="78"/>
        <end position="103"/>
    </location>
</feature>
<keyword evidence="1" id="KW-0812">Transmembrane</keyword>
<comment type="caution">
    <text evidence="3">The sequence shown here is derived from an EMBL/GenBank/DDBJ whole genome shotgun (WGS) entry which is preliminary data.</text>
</comment>
<accession>A0A0R2FZF4</accession>
<evidence type="ECO:0000313" key="4">
    <source>
        <dbReference type="Proteomes" id="UP000051645"/>
    </source>
</evidence>
<organism evidence="3 4">
    <name type="scientific">Lactobacillus selangorensis</name>
    <dbReference type="NCBI Taxonomy" id="81857"/>
    <lineage>
        <taxon>Bacteria</taxon>
        <taxon>Bacillati</taxon>
        <taxon>Bacillota</taxon>
        <taxon>Bacilli</taxon>
        <taxon>Lactobacillales</taxon>
        <taxon>Lactobacillaceae</taxon>
        <taxon>Lactobacillus</taxon>
    </lineage>
</organism>
<dbReference type="EMBL" id="JQAZ01000002">
    <property type="protein sequence ID" value="KRN32614.1"/>
    <property type="molecule type" value="Genomic_DNA"/>
</dbReference>
<evidence type="ECO:0000313" key="2">
    <source>
        <dbReference type="EMBL" id="KRN28976.1"/>
    </source>
</evidence>
<evidence type="ECO:0000313" key="5">
    <source>
        <dbReference type="Proteomes" id="UP000051751"/>
    </source>
</evidence>
<keyword evidence="1" id="KW-1133">Transmembrane helix</keyword>
<dbReference type="Proteomes" id="UP000051645">
    <property type="component" value="Unassembled WGS sequence"/>
</dbReference>
<keyword evidence="1" id="KW-0472">Membrane</keyword>
<keyword evidence="4" id="KW-1185">Reference proteome</keyword>
<proteinExistence type="predicted"/>